<name>A0ABX3RXA4_MYCAL</name>
<reference evidence="2 3" key="1">
    <citation type="submission" date="2016-12" db="EMBL/GenBank/DDBJ databases">
        <title>The new phylogeny of genus Mycobacterium.</title>
        <authorList>
            <person name="Tortoli E."/>
            <person name="Trovato A."/>
            <person name="Cirillo D.M."/>
        </authorList>
    </citation>
    <scope>NUCLEOTIDE SEQUENCE [LARGE SCALE GENOMIC DNA]</scope>
    <source>
        <strain evidence="2 3">DSM 45454</strain>
    </source>
</reference>
<feature type="domain" description="AB hydrolase-1" evidence="1">
    <location>
        <begin position="58"/>
        <end position="284"/>
    </location>
</feature>
<evidence type="ECO:0000313" key="3">
    <source>
        <dbReference type="Proteomes" id="UP000192693"/>
    </source>
</evidence>
<dbReference type="Proteomes" id="UP000192693">
    <property type="component" value="Unassembled WGS sequence"/>
</dbReference>
<evidence type="ECO:0000259" key="1">
    <source>
        <dbReference type="Pfam" id="PF12697"/>
    </source>
</evidence>
<dbReference type="InterPro" id="IPR029058">
    <property type="entry name" value="AB_hydrolase_fold"/>
</dbReference>
<gene>
    <name evidence="2" type="ORF">BST10_05505</name>
</gene>
<dbReference type="PANTHER" id="PTHR43798">
    <property type="entry name" value="MONOACYLGLYCEROL LIPASE"/>
    <property type="match status" value="1"/>
</dbReference>
<organism evidence="2 3">
    <name type="scientific">Mycolicibacter algericus DSM 45454</name>
    <dbReference type="NCBI Taxonomy" id="723879"/>
    <lineage>
        <taxon>Bacteria</taxon>
        <taxon>Bacillati</taxon>
        <taxon>Actinomycetota</taxon>
        <taxon>Actinomycetes</taxon>
        <taxon>Mycobacteriales</taxon>
        <taxon>Mycobacteriaceae</taxon>
        <taxon>Mycolicibacter</taxon>
    </lineage>
</organism>
<dbReference type="InterPro" id="IPR000073">
    <property type="entry name" value="AB_hydrolase_1"/>
</dbReference>
<dbReference type="Pfam" id="PF12697">
    <property type="entry name" value="Abhydrolase_6"/>
    <property type="match status" value="1"/>
</dbReference>
<proteinExistence type="predicted"/>
<accession>A0ABX3RXA4</accession>
<comment type="caution">
    <text evidence="2">The sequence shown here is derived from an EMBL/GenBank/DDBJ whole genome shotgun (WGS) entry which is preliminary data.</text>
</comment>
<protein>
    <submittedName>
        <fullName evidence="2">Alpha/beta hydrolase</fullName>
    </submittedName>
</protein>
<keyword evidence="3" id="KW-1185">Reference proteome</keyword>
<dbReference type="PANTHER" id="PTHR43798:SF33">
    <property type="entry name" value="HYDROLASE, PUTATIVE (AFU_ORTHOLOGUE AFUA_2G14860)-RELATED"/>
    <property type="match status" value="1"/>
</dbReference>
<dbReference type="EMBL" id="MVHC01000004">
    <property type="protein sequence ID" value="OQZ98268.1"/>
    <property type="molecule type" value="Genomic_DNA"/>
</dbReference>
<dbReference type="Gene3D" id="3.40.50.1820">
    <property type="entry name" value="alpha/beta hydrolase"/>
    <property type="match status" value="1"/>
</dbReference>
<evidence type="ECO:0000313" key="2">
    <source>
        <dbReference type="EMBL" id="OQZ98268.1"/>
    </source>
</evidence>
<dbReference type="GO" id="GO:0016787">
    <property type="term" value="F:hydrolase activity"/>
    <property type="evidence" value="ECO:0007669"/>
    <property type="project" value="UniProtKB-KW"/>
</dbReference>
<dbReference type="InterPro" id="IPR050266">
    <property type="entry name" value="AB_hydrolase_sf"/>
</dbReference>
<sequence>MFGSADGGFKNAAARRHYLATYDGVRTLSPLPDVVHDVPTEFGVVRVYQHGPDRGVPVVLIHGFFLTSSMWWAQIGGLADSFTLYAVDMLGQPGASLQSKPMPTPAHSACCIDEVLAGLGLHGVHLVAHSCGGWLATHTAALTPNRLATLTLIDPASTVTRLSAKFWRSLALLLTCPQSARARRAAEWVTGDPAPGSSIDMLTGLFVAGFTAFATPVRTPPLRFSGSHLLRSVQLPVQVLLAGDLIHASGKAVHRIQSVVPRWRYRLWPNASHALPAEMAGEVNDCIRQFTIGSSSCL</sequence>
<dbReference type="SUPFAM" id="SSF53474">
    <property type="entry name" value="alpha/beta-Hydrolases"/>
    <property type="match status" value="1"/>
</dbReference>
<keyword evidence="2" id="KW-0378">Hydrolase</keyword>